<accession>A0A8J6NDU5</accession>
<comment type="caution">
    <text evidence="1">The sequence shown here is derived from an EMBL/GenBank/DDBJ whole genome shotgun (WGS) entry which is preliminary data.</text>
</comment>
<organism evidence="1 2">
    <name type="scientific">Candidatus Desulfobia pelagia</name>
    <dbReference type="NCBI Taxonomy" id="2841692"/>
    <lineage>
        <taxon>Bacteria</taxon>
        <taxon>Pseudomonadati</taxon>
        <taxon>Thermodesulfobacteriota</taxon>
        <taxon>Desulfobulbia</taxon>
        <taxon>Desulfobulbales</taxon>
        <taxon>Desulfobulbaceae</taxon>
        <taxon>Candidatus Desulfobia</taxon>
    </lineage>
</organism>
<sequence>MFTNLLHLYQFVDQAMAVLHEQFHEEVKCHKGCTDCCNAAFDVSYIEARYLLSFLETLDKDTRKQLTTQAHEASKEWQVMISNQADPSVTRIRCPLLNDNGECACYRARPVNCRTYGVPTVINGEGHVCGLSGFVKGESYPTINLSPLQESLYQYSIGAGGESCGSKRWTIAEIILEPQRLLEN</sequence>
<dbReference type="InterPro" id="IPR005358">
    <property type="entry name" value="Puta_zinc/iron-chelating_dom"/>
</dbReference>
<protein>
    <submittedName>
        <fullName evidence="1">YkgJ family cysteine cluster protein</fullName>
    </submittedName>
</protein>
<name>A0A8J6NDU5_9BACT</name>
<dbReference type="Pfam" id="PF03692">
    <property type="entry name" value="CxxCxxCC"/>
    <property type="match status" value="1"/>
</dbReference>
<dbReference type="AlphaFoldDB" id="A0A8J6NDU5"/>
<evidence type="ECO:0000313" key="2">
    <source>
        <dbReference type="Proteomes" id="UP000614424"/>
    </source>
</evidence>
<evidence type="ECO:0000313" key="1">
    <source>
        <dbReference type="EMBL" id="MBC8317612.1"/>
    </source>
</evidence>
<gene>
    <name evidence="1" type="ORF">H8E41_06870</name>
</gene>
<reference evidence="1 2" key="1">
    <citation type="submission" date="2020-08" db="EMBL/GenBank/DDBJ databases">
        <title>Bridging the membrane lipid divide: bacteria of the FCB group superphylum have the potential to synthesize archaeal ether lipids.</title>
        <authorList>
            <person name="Villanueva L."/>
            <person name="Von Meijenfeldt F.A.B."/>
            <person name="Westbye A.B."/>
            <person name="Yadav S."/>
            <person name="Hopmans E.C."/>
            <person name="Dutilh B.E."/>
            <person name="Sinninghe Damste J.S."/>
        </authorList>
    </citation>
    <scope>NUCLEOTIDE SEQUENCE [LARGE SCALE GENOMIC DNA]</scope>
    <source>
        <strain evidence="1">NIOZ-UU47</strain>
    </source>
</reference>
<dbReference type="Proteomes" id="UP000614424">
    <property type="component" value="Unassembled WGS sequence"/>
</dbReference>
<dbReference type="EMBL" id="JACNJZ010000094">
    <property type="protein sequence ID" value="MBC8317612.1"/>
    <property type="molecule type" value="Genomic_DNA"/>
</dbReference>
<proteinExistence type="predicted"/>